<sequence length="168" mass="18996">MGSVSGLEGSQRRRARDRAVQAAELAWNNADDIRYTQDPRRWNGIRNNRDARLGKYPKWADCSSFVTWCLWNGLFLKYGLPDTVNGADWTGGYTGTLLDNGRKVADADKALPGDLVHYPPTGNWPRHVGIVVGRNSSDHLMVIEHGSDASPLHLKYDYRRVGQIRRYI</sequence>
<dbReference type="InterPro" id="IPR038765">
    <property type="entry name" value="Papain-like_cys_pep_sf"/>
</dbReference>
<proteinExistence type="inferred from homology"/>
<dbReference type="SUPFAM" id="SSF54001">
    <property type="entry name" value="Cysteine proteinases"/>
    <property type="match status" value="1"/>
</dbReference>
<feature type="domain" description="NlpC/P60" evidence="5">
    <location>
        <begin position="22"/>
        <end position="168"/>
    </location>
</feature>
<evidence type="ECO:0000256" key="1">
    <source>
        <dbReference type="ARBA" id="ARBA00007074"/>
    </source>
</evidence>
<dbReference type="InterPro" id="IPR000064">
    <property type="entry name" value="NLP_P60_dom"/>
</dbReference>
<keyword evidence="7" id="KW-1185">Reference proteome</keyword>
<dbReference type="Proteomes" id="UP001612915">
    <property type="component" value="Unassembled WGS sequence"/>
</dbReference>
<evidence type="ECO:0000313" key="6">
    <source>
        <dbReference type="EMBL" id="MFI7589927.1"/>
    </source>
</evidence>
<dbReference type="Gene3D" id="3.90.1720.10">
    <property type="entry name" value="endopeptidase domain like (from Nostoc punctiforme)"/>
    <property type="match status" value="1"/>
</dbReference>
<comment type="caution">
    <text evidence="6">The sequence shown here is derived from an EMBL/GenBank/DDBJ whole genome shotgun (WGS) entry which is preliminary data.</text>
</comment>
<evidence type="ECO:0000256" key="4">
    <source>
        <dbReference type="ARBA" id="ARBA00022807"/>
    </source>
</evidence>
<keyword evidence="2" id="KW-0645">Protease</keyword>
<protein>
    <submittedName>
        <fullName evidence="6">CHAP domain-containing protein</fullName>
    </submittedName>
</protein>
<evidence type="ECO:0000256" key="3">
    <source>
        <dbReference type="ARBA" id="ARBA00022801"/>
    </source>
</evidence>
<reference evidence="6 7" key="1">
    <citation type="submission" date="2024-10" db="EMBL/GenBank/DDBJ databases">
        <title>The Natural Products Discovery Center: Release of the First 8490 Sequenced Strains for Exploring Actinobacteria Biosynthetic Diversity.</title>
        <authorList>
            <person name="Kalkreuter E."/>
            <person name="Kautsar S.A."/>
            <person name="Yang D."/>
            <person name="Bader C.D."/>
            <person name="Teijaro C.N."/>
            <person name="Fluegel L."/>
            <person name="Davis C.M."/>
            <person name="Simpson J.R."/>
            <person name="Lauterbach L."/>
            <person name="Steele A.D."/>
            <person name="Gui C."/>
            <person name="Meng S."/>
            <person name="Li G."/>
            <person name="Viehrig K."/>
            <person name="Ye F."/>
            <person name="Su P."/>
            <person name="Kiefer A.F."/>
            <person name="Nichols A."/>
            <person name="Cepeda A.J."/>
            <person name="Yan W."/>
            <person name="Fan B."/>
            <person name="Jiang Y."/>
            <person name="Adhikari A."/>
            <person name="Zheng C.-J."/>
            <person name="Schuster L."/>
            <person name="Cowan T.M."/>
            <person name="Smanski M.J."/>
            <person name="Chevrette M.G."/>
            <person name="De Carvalho L.P.S."/>
            <person name="Shen B."/>
        </authorList>
    </citation>
    <scope>NUCLEOTIDE SEQUENCE [LARGE SCALE GENOMIC DNA]</scope>
    <source>
        <strain evidence="6 7">NPDC049639</strain>
    </source>
</reference>
<keyword evidence="3" id="KW-0378">Hydrolase</keyword>
<dbReference type="Pfam" id="PF05257">
    <property type="entry name" value="CHAP"/>
    <property type="match status" value="1"/>
</dbReference>
<evidence type="ECO:0000313" key="7">
    <source>
        <dbReference type="Proteomes" id="UP001612915"/>
    </source>
</evidence>
<accession>A0ABW8AVP5</accession>
<evidence type="ECO:0000259" key="5">
    <source>
        <dbReference type="PROSITE" id="PS51935"/>
    </source>
</evidence>
<name>A0ABW8AVP5_9ACTN</name>
<dbReference type="EMBL" id="JBITLV010000012">
    <property type="protein sequence ID" value="MFI7589927.1"/>
    <property type="molecule type" value="Genomic_DNA"/>
</dbReference>
<evidence type="ECO:0000256" key="2">
    <source>
        <dbReference type="ARBA" id="ARBA00022670"/>
    </source>
</evidence>
<gene>
    <name evidence="6" type="ORF">ACIB24_22890</name>
</gene>
<keyword evidence="4" id="KW-0788">Thiol protease</keyword>
<comment type="similarity">
    <text evidence="1">Belongs to the peptidase C40 family.</text>
</comment>
<dbReference type="RefSeq" id="WP_398284531.1">
    <property type="nucleotide sequence ID" value="NZ_JBITLV010000012.1"/>
</dbReference>
<organism evidence="6 7">
    <name type="scientific">Spongisporangium articulatum</name>
    <dbReference type="NCBI Taxonomy" id="3362603"/>
    <lineage>
        <taxon>Bacteria</taxon>
        <taxon>Bacillati</taxon>
        <taxon>Actinomycetota</taxon>
        <taxon>Actinomycetes</taxon>
        <taxon>Kineosporiales</taxon>
        <taxon>Kineosporiaceae</taxon>
        <taxon>Spongisporangium</taxon>
    </lineage>
</organism>
<dbReference type="InterPro" id="IPR007921">
    <property type="entry name" value="CHAP_dom"/>
</dbReference>
<dbReference type="PROSITE" id="PS51935">
    <property type="entry name" value="NLPC_P60"/>
    <property type="match status" value="1"/>
</dbReference>